<feature type="region of interest" description="Disordered" evidence="9">
    <location>
        <begin position="1"/>
        <end position="33"/>
    </location>
</feature>
<feature type="region of interest" description="Disordered" evidence="9">
    <location>
        <begin position="835"/>
        <end position="857"/>
    </location>
</feature>
<comment type="subcellular location">
    <subcellularLocation>
        <location evidence="1">Cell membrane</location>
        <topology evidence="1">Multi-pass membrane protein</topology>
    </subcellularLocation>
</comment>
<dbReference type="GO" id="GO:0005452">
    <property type="term" value="F:solute:inorganic anion antiporter activity"/>
    <property type="evidence" value="ECO:0007669"/>
    <property type="project" value="InterPro"/>
</dbReference>
<feature type="compositionally biased region" description="Low complexity" evidence="9">
    <location>
        <begin position="401"/>
        <end position="413"/>
    </location>
</feature>
<name>A0A914N232_MELIC</name>
<dbReference type="WBParaSite" id="Minc3s03246g33277">
    <property type="protein sequence ID" value="Minc3s03246g33277"/>
    <property type="gene ID" value="Minc3s03246g33277"/>
</dbReference>
<feature type="compositionally biased region" description="Basic and acidic residues" evidence="9">
    <location>
        <begin position="14"/>
        <end position="33"/>
    </location>
</feature>
<feature type="compositionally biased region" description="Low complexity" evidence="9">
    <location>
        <begin position="294"/>
        <end position="308"/>
    </location>
</feature>
<feature type="compositionally biased region" description="Polar residues" evidence="9">
    <location>
        <begin position="371"/>
        <end position="382"/>
    </location>
</feature>
<dbReference type="InterPro" id="IPR003020">
    <property type="entry name" value="HCO3_transpt_euk"/>
</dbReference>
<evidence type="ECO:0000256" key="7">
    <source>
        <dbReference type="ARBA" id="ARBA00023065"/>
    </source>
</evidence>
<dbReference type="Pfam" id="PF00955">
    <property type="entry name" value="HCO3_cotransp"/>
    <property type="match status" value="1"/>
</dbReference>
<dbReference type="Proteomes" id="UP000887563">
    <property type="component" value="Unplaced"/>
</dbReference>
<dbReference type="PANTHER" id="PTHR11453">
    <property type="entry name" value="ANION EXCHANGE PROTEIN"/>
    <property type="match status" value="1"/>
</dbReference>
<evidence type="ECO:0000256" key="4">
    <source>
        <dbReference type="ARBA" id="ARBA00022475"/>
    </source>
</evidence>
<evidence type="ECO:0000256" key="8">
    <source>
        <dbReference type="ARBA" id="ARBA00023136"/>
    </source>
</evidence>
<evidence type="ECO:0000256" key="3">
    <source>
        <dbReference type="ARBA" id="ARBA00022448"/>
    </source>
</evidence>
<dbReference type="FunFam" id="3.40.930.10:FF:000018">
    <property type="entry name" value="Sodium bicarbonate transporter protein 11"/>
    <property type="match status" value="1"/>
</dbReference>
<dbReference type="GO" id="GO:0016323">
    <property type="term" value="C:basolateral plasma membrane"/>
    <property type="evidence" value="ECO:0007669"/>
    <property type="project" value="TreeGrafter"/>
</dbReference>
<evidence type="ECO:0000256" key="5">
    <source>
        <dbReference type="ARBA" id="ARBA00022692"/>
    </source>
</evidence>
<dbReference type="InterPro" id="IPR016152">
    <property type="entry name" value="PTrfase/Anion_transptr"/>
</dbReference>
<feature type="compositionally biased region" description="Low complexity" evidence="9">
    <location>
        <begin position="321"/>
        <end position="362"/>
    </location>
</feature>
<dbReference type="Gene3D" id="3.40.930.10">
    <property type="entry name" value="Mannitol-specific EII, Chain A"/>
    <property type="match status" value="1"/>
</dbReference>
<feature type="transmembrane region" description="Helical" evidence="10">
    <location>
        <begin position="1549"/>
        <end position="1566"/>
    </location>
</feature>
<dbReference type="SUPFAM" id="SSF55804">
    <property type="entry name" value="Phoshotransferase/anion transport protein"/>
    <property type="match status" value="1"/>
</dbReference>
<evidence type="ECO:0000256" key="1">
    <source>
        <dbReference type="ARBA" id="ARBA00004651"/>
    </source>
</evidence>
<comment type="similarity">
    <text evidence="2">Belongs to the anion exchanger (TC 2.A.31) family.</text>
</comment>
<organism evidence="12 13">
    <name type="scientific">Meloidogyne incognita</name>
    <name type="common">Southern root-knot nematode worm</name>
    <name type="synonym">Oxyuris incognita</name>
    <dbReference type="NCBI Taxonomy" id="6306"/>
    <lineage>
        <taxon>Eukaryota</taxon>
        <taxon>Metazoa</taxon>
        <taxon>Ecdysozoa</taxon>
        <taxon>Nematoda</taxon>
        <taxon>Chromadorea</taxon>
        <taxon>Rhabditida</taxon>
        <taxon>Tylenchina</taxon>
        <taxon>Tylenchomorpha</taxon>
        <taxon>Tylenchoidea</taxon>
        <taxon>Meloidogynidae</taxon>
        <taxon>Meloidogyninae</taxon>
        <taxon>Meloidogyne</taxon>
        <taxon>Meloidogyne incognita group</taxon>
    </lineage>
</organism>
<keyword evidence="8 10" id="KW-0472">Membrane</keyword>
<protein>
    <submittedName>
        <fullName evidence="13">Bicarbonate transporter-like transmembrane domain-containing protein</fullName>
    </submittedName>
</protein>
<evidence type="ECO:0000256" key="9">
    <source>
        <dbReference type="SAM" id="MobiDB-lite"/>
    </source>
</evidence>
<dbReference type="PANTHER" id="PTHR11453:SF127">
    <property type="entry name" value="SOLUTE CARRIER FAMILY 4 MEMBER 11"/>
    <property type="match status" value="1"/>
</dbReference>
<evidence type="ECO:0000256" key="10">
    <source>
        <dbReference type="SAM" id="Phobius"/>
    </source>
</evidence>
<feature type="transmembrane region" description="Helical" evidence="10">
    <location>
        <begin position="1698"/>
        <end position="1715"/>
    </location>
</feature>
<dbReference type="InterPro" id="IPR011531">
    <property type="entry name" value="HCO3_transpt-like_TM_dom"/>
</dbReference>
<sequence>MDNKHNHQKQQKILTKEQQEKHKNEINVKNSDEMTKEKIKENVELIQPLHVEIPENQQQKIIIDKQCSEEERISKTPHHLLNSKQQGKNKEIKQPLLLQQHSPKFKQNCSLSTDTRCCPCCTNTQNEITSFTPPPNLTTVADRFVLQHYSKAGSGGTLPISGIPRKKAPQHRRLRKYASETSFCSSPGSSFGSVGSGASLLHPSQCPGRIRTVTLMNGRSRNSGGDLGEETPSPPLIITAAPNPLTYQGCEREVRTGARVFHVRPSGTSSQQSAHLACTGSNTLINRLHHQRRCQPQQQQLSQSPQSQEIRKDSGDDASCSLGSGSTQGSNSQQTPLSQRRIQIIQMQQKQQHPFTPSQQQQRFKMRRPRSTGQIIIQQIPNSKKKYSETQECNYSIEQNSGGSSSTTAGQSGPDNNHRCRTMSSGTPYNIHQNHSSNCVANNISSINNNNNKGNNSSVGYDPSYTSATVYSTDSIINIHSACGQPTNPETVSGTCTGSGAPMTADAIIPVDRRPSNYYLFEDDSAHEFDDEVMNDDVEKQNINNNNNTFSNKLVSSNNIKMLIIPNGPEKAPKALIEEIEDEEDLKQPKILPNKVLNSFECNCAEGTQSTSFSYFPSNSSGLNCSSHQTNSPCSIDSAPIASNAASAAPLIISHQNCLPQTLLFVPEQERRTSTISEHSIHSCPTEIFSNKDYVEIKEEKRDECCPLINNIDISIKRVVEGGIDKEEVNTGEEATDEFDLLIHSRSNSTAIQSRNPSPGTQTLGNCKFVFGQNQQQLFVNNNDKLVFNPGFGTSLSEINRRQSVHTAAPAIAFRSTLGFAAAIASANVGKISTMPTQVQPTPSFRHAPPKNRPFFRRSSQPILNIAVTGGITSGPSSHHPLLYNHRNRAIGHVPSSSSYLRSAQHNRMNENNNSDSVGTSEPSDIKSGQLGFVGKEFIPTGSLPAAMHKRVSWLSMKSLQDCAVAAAAHFSGGSSIATDSQHGAVPRFPKKRDSSGILVDNCSGKDSRFCDTRSSNSQLGSLLQLNNTNNNSGTLFGGIDDTLGYDTMDCADTPPIDTMSWSNIDEFDNVTLMYSKHEKIPMKDFGSEIRATMDIDHLLNKAVLLLDLQETSLEEIFAKIIHEMDIQEPEFTSEQVRSVLFTQDAGNQFHILSRTVQSICTTGTVGGTFDYDQTWICALCMLSTVQHRHVAIARLSHPTNLGRTMQDLRFIIIVIAPSRAKGTKTALETTRTFATLFADMDIRQRLVMAHSVEAFRATLLEAAKELALEQSQWRERKSSIHLSQAKEQVFGLGKFFPFRGLIEDFKMRKKHYISDYLDGLRGHRTMQKMFSSIIFLYFACLLPAIAFGVLNDDNTGGRINVRKGILAQAIGGVFFAAFGGQPMIILLTTVPLAIYIKVIYRISESLGYDFFAMYACVGLWCQFFLVIYAATELCSLMKLATRSAEEMFSLFIAIAFAVESVRAIHTSFIDNYLSCIDTTSATQPQNISLLNQNLLTNTTELIYPQIENGCNRDTFILYLLLMFGTLWVALFLYNFRKTPYLTRSRREWLADYALPASVLIMSFLGEHTFSKIDKDIFHMRAEVSLLKIPEFWRLSWQAIFVCFILGFFLSFLFYMDQNICSAIVNNNQNKLKKGSAQHLDLLIVSILNMFLSVMGLPWMHGALPHSPLHVRALADVEERVAQGHVHEVIMNVRETRLATLIAHILILASTFFLLPSPLQSIPTSVLHGLFLYMAFTSLSGNEMVERLLLLITEQQAYPPTHYIRRVPQRKVHLFTTCQLIQLIILCAVGFSPYPFIEMVFPIVCFCFLPIRHILIPRIIDYKYLDALDGRH</sequence>
<keyword evidence="7" id="KW-0406">Ion transport</keyword>
<proteinExistence type="inferred from homology"/>
<dbReference type="GO" id="GO:0050801">
    <property type="term" value="P:monoatomic ion homeostasis"/>
    <property type="evidence" value="ECO:0007669"/>
    <property type="project" value="TreeGrafter"/>
</dbReference>
<feature type="transmembrane region" description="Helical" evidence="10">
    <location>
        <begin position="1797"/>
        <end position="1815"/>
    </location>
</feature>
<reference evidence="13" key="1">
    <citation type="submission" date="2022-11" db="UniProtKB">
        <authorList>
            <consortium name="WormBaseParasite"/>
        </authorList>
    </citation>
    <scope>IDENTIFICATION</scope>
</reference>
<evidence type="ECO:0000259" key="11">
    <source>
        <dbReference type="Pfam" id="PF00955"/>
    </source>
</evidence>
<feature type="transmembrane region" description="Helical" evidence="10">
    <location>
        <begin position="1330"/>
        <end position="1351"/>
    </location>
</feature>
<keyword evidence="4" id="KW-1003">Cell membrane</keyword>
<accession>A0A914N232</accession>
<keyword evidence="3" id="KW-0813">Transport</keyword>
<feature type="domain" description="Bicarbonate transporter-like transmembrane" evidence="11">
    <location>
        <begin position="1298"/>
        <end position="1830"/>
    </location>
</feature>
<dbReference type="GO" id="GO:0006820">
    <property type="term" value="P:monoatomic anion transport"/>
    <property type="evidence" value="ECO:0007669"/>
    <property type="project" value="InterPro"/>
</dbReference>
<feature type="compositionally biased region" description="Basic residues" evidence="9">
    <location>
        <begin position="1"/>
        <end position="10"/>
    </location>
</feature>
<keyword evidence="5 10" id="KW-0812">Transmembrane</keyword>
<dbReference type="Gene3D" id="1.10.287.570">
    <property type="entry name" value="Helical hairpin bin"/>
    <property type="match status" value="1"/>
</dbReference>
<keyword evidence="12" id="KW-1185">Reference proteome</keyword>
<keyword evidence="6 10" id="KW-1133">Transmembrane helix</keyword>
<feature type="transmembrane region" description="Helical" evidence="10">
    <location>
        <begin position="1640"/>
        <end position="1660"/>
    </location>
</feature>
<feature type="region of interest" description="Disordered" evidence="9">
    <location>
        <begin position="291"/>
        <end position="419"/>
    </location>
</feature>
<feature type="transmembrane region" description="Helical" evidence="10">
    <location>
        <begin position="1371"/>
        <end position="1397"/>
    </location>
</feature>
<dbReference type="FunFam" id="1.10.287.570:FF:000002">
    <property type="entry name" value="Solute carrier family 4 member 11"/>
    <property type="match status" value="1"/>
</dbReference>
<evidence type="ECO:0000313" key="12">
    <source>
        <dbReference type="Proteomes" id="UP000887563"/>
    </source>
</evidence>
<feature type="compositionally biased region" description="Polar residues" evidence="9">
    <location>
        <begin position="390"/>
        <end position="400"/>
    </location>
</feature>
<evidence type="ECO:0000256" key="2">
    <source>
        <dbReference type="ARBA" id="ARBA00010993"/>
    </source>
</evidence>
<evidence type="ECO:0000256" key="6">
    <source>
        <dbReference type="ARBA" id="ARBA00022989"/>
    </source>
</evidence>
<feature type="transmembrane region" description="Helical" evidence="10">
    <location>
        <begin position="1595"/>
        <end position="1615"/>
    </location>
</feature>
<feature type="transmembrane region" description="Helical" evidence="10">
    <location>
        <begin position="1772"/>
        <end position="1791"/>
    </location>
</feature>
<feature type="transmembrane region" description="Helical" evidence="10">
    <location>
        <begin position="1412"/>
        <end position="1436"/>
    </location>
</feature>
<feature type="transmembrane region" description="Helical" evidence="10">
    <location>
        <begin position="1516"/>
        <end position="1537"/>
    </location>
</feature>
<evidence type="ECO:0000313" key="13">
    <source>
        <dbReference type="WBParaSite" id="Minc3s03246g33277"/>
    </source>
</evidence>